<dbReference type="AlphaFoldDB" id="A0A815T0Y9"/>
<dbReference type="Proteomes" id="UP000677228">
    <property type="component" value="Unassembled WGS sequence"/>
</dbReference>
<sequence>MRPGCHCVMKWKKEAKEGIVVAGGQGEGNSTTQLSSLRGIVVDTESTLYLAEAGNHRVNRWYKGVNECDIIVRRNGEGAEAHQLNNPIVITGTLHMKLRISDVLLAEIILLISVTDTIAEHAQHLKNVMTFLEQRAKDTNTNKFTLTKKNEIEVAGRLNAQMHERFLRDIPLYAIIKDNQKTFFIRKLCDDFFDLMKLYSITDIFQHVKKQSIDWCERYKILFGSDAVTIYIQVLGNHAFEFHEEYNNLALYSLQGNEKFNDITTKDFFMSTNKRNFNVQLLQKRVRLRLLGLGLQPQGAVALKRLFFNWSMKDSISAEESILNKFDFLNDDIQRIYV</sequence>
<gene>
    <name evidence="2" type="ORF">GPM918_LOCUS36600</name>
    <name evidence="1" type="ORF">OVA965_LOCUS36528</name>
    <name evidence="4" type="ORF">SRO942_LOCUS37344</name>
    <name evidence="3" type="ORF">TMI583_LOCUS37541</name>
</gene>
<dbReference type="EMBL" id="CAJOBA010055141">
    <property type="protein sequence ID" value="CAF4280874.1"/>
    <property type="molecule type" value="Genomic_DNA"/>
</dbReference>
<dbReference type="EMBL" id="CAJNOQ010022280">
    <property type="protein sequence ID" value="CAF1499118.1"/>
    <property type="molecule type" value="Genomic_DNA"/>
</dbReference>
<evidence type="ECO:0000313" key="3">
    <source>
        <dbReference type="EMBL" id="CAF4280874.1"/>
    </source>
</evidence>
<organism evidence="2 5">
    <name type="scientific">Didymodactylos carnosus</name>
    <dbReference type="NCBI Taxonomy" id="1234261"/>
    <lineage>
        <taxon>Eukaryota</taxon>
        <taxon>Metazoa</taxon>
        <taxon>Spiralia</taxon>
        <taxon>Gnathifera</taxon>
        <taxon>Rotifera</taxon>
        <taxon>Eurotatoria</taxon>
        <taxon>Bdelloidea</taxon>
        <taxon>Philodinida</taxon>
        <taxon>Philodinidae</taxon>
        <taxon>Didymodactylos</taxon>
    </lineage>
</organism>
<dbReference type="EMBL" id="CAJOBC010087794">
    <property type="protein sequence ID" value="CAF4361080.1"/>
    <property type="molecule type" value="Genomic_DNA"/>
</dbReference>
<keyword evidence="5" id="KW-1185">Reference proteome</keyword>
<name>A0A815T0Y9_9BILA</name>
<evidence type="ECO:0000313" key="4">
    <source>
        <dbReference type="EMBL" id="CAF4361080.1"/>
    </source>
</evidence>
<protein>
    <submittedName>
        <fullName evidence="2">Uncharacterized protein</fullName>
    </submittedName>
</protein>
<dbReference type="Proteomes" id="UP000681722">
    <property type="component" value="Unassembled WGS sequence"/>
</dbReference>
<dbReference type="Proteomes" id="UP000663829">
    <property type="component" value="Unassembled WGS sequence"/>
</dbReference>
<accession>A0A815T0Y9</accession>
<comment type="caution">
    <text evidence="2">The sequence shown here is derived from an EMBL/GenBank/DDBJ whole genome shotgun (WGS) entry which is preliminary data.</text>
</comment>
<evidence type="ECO:0000313" key="2">
    <source>
        <dbReference type="EMBL" id="CAF1499118.1"/>
    </source>
</evidence>
<dbReference type="Proteomes" id="UP000682733">
    <property type="component" value="Unassembled WGS sequence"/>
</dbReference>
<dbReference type="EMBL" id="CAJNOK010033179">
    <property type="protein sequence ID" value="CAF1491695.1"/>
    <property type="molecule type" value="Genomic_DNA"/>
</dbReference>
<evidence type="ECO:0000313" key="5">
    <source>
        <dbReference type="Proteomes" id="UP000663829"/>
    </source>
</evidence>
<evidence type="ECO:0000313" key="1">
    <source>
        <dbReference type="EMBL" id="CAF1491695.1"/>
    </source>
</evidence>
<reference evidence="2" key="1">
    <citation type="submission" date="2021-02" db="EMBL/GenBank/DDBJ databases">
        <authorList>
            <person name="Nowell W R."/>
        </authorList>
    </citation>
    <scope>NUCLEOTIDE SEQUENCE</scope>
</reference>
<dbReference type="OrthoDB" id="5989200at2759"/>
<proteinExistence type="predicted"/>